<dbReference type="InterPro" id="IPR050997">
    <property type="entry name" value="MAPEG"/>
</dbReference>
<sequence>MTLNLPKEYGYVVLASAGILLQCMGSAYSVMKLRKQFNVPYPDTGSGRYADKLSEFQWLQFNNAQRVHHNYVEQHSSVQTLLWLAAIFNPIGASISGLGYILGRAIYSHVYLTYGAEKRIVGVVPINLSLVAMLIFTVKGSLHLLEFI</sequence>
<dbReference type="STRING" id="796925.A0A137PHH0"/>
<reference evidence="6 7" key="1">
    <citation type="journal article" date="2015" name="Genome Biol. Evol.">
        <title>Phylogenomic analyses indicate that early fungi evolved digesting cell walls of algal ancestors of land plants.</title>
        <authorList>
            <person name="Chang Y."/>
            <person name="Wang S."/>
            <person name="Sekimoto S."/>
            <person name="Aerts A.L."/>
            <person name="Choi C."/>
            <person name="Clum A."/>
            <person name="LaButti K.M."/>
            <person name="Lindquist E.A."/>
            <person name="Yee Ngan C."/>
            <person name="Ohm R.A."/>
            <person name="Salamov A.A."/>
            <person name="Grigoriev I.V."/>
            <person name="Spatafora J.W."/>
            <person name="Berbee M.L."/>
        </authorList>
    </citation>
    <scope>NUCLEOTIDE SEQUENCE [LARGE SCALE GENOMIC DNA]</scope>
    <source>
        <strain evidence="6 7">NRRL 28638</strain>
    </source>
</reference>
<evidence type="ECO:0000256" key="1">
    <source>
        <dbReference type="ARBA" id="ARBA00004141"/>
    </source>
</evidence>
<evidence type="ECO:0008006" key="8">
    <source>
        <dbReference type="Google" id="ProtNLM"/>
    </source>
</evidence>
<evidence type="ECO:0000313" key="7">
    <source>
        <dbReference type="Proteomes" id="UP000070444"/>
    </source>
</evidence>
<dbReference type="InterPro" id="IPR023352">
    <property type="entry name" value="MAPEG-like_dom_sf"/>
</dbReference>
<dbReference type="OrthoDB" id="410651at2759"/>
<keyword evidence="4 5" id="KW-0472">Membrane</keyword>
<dbReference type="Proteomes" id="UP000070444">
    <property type="component" value="Unassembled WGS sequence"/>
</dbReference>
<feature type="transmembrane region" description="Helical" evidence="5">
    <location>
        <begin position="119"/>
        <end position="138"/>
    </location>
</feature>
<dbReference type="GO" id="GO:0004602">
    <property type="term" value="F:glutathione peroxidase activity"/>
    <property type="evidence" value="ECO:0007669"/>
    <property type="project" value="TreeGrafter"/>
</dbReference>
<comment type="subcellular location">
    <subcellularLocation>
        <location evidence="1">Membrane</location>
        <topology evidence="1">Multi-pass membrane protein</topology>
    </subcellularLocation>
</comment>
<dbReference type="OMA" id="TYLYSWI"/>
<accession>A0A137PHH0</accession>
<gene>
    <name evidence="6" type="ORF">CONCODRAFT_67495</name>
</gene>
<dbReference type="GO" id="GO:0005783">
    <property type="term" value="C:endoplasmic reticulum"/>
    <property type="evidence" value="ECO:0007669"/>
    <property type="project" value="TreeGrafter"/>
</dbReference>
<dbReference type="Gene3D" id="1.20.120.550">
    <property type="entry name" value="Membrane associated eicosanoid/glutathione metabolism-like domain"/>
    <property type="match status" value="1"/>
</dbReference>
<dbReference type="PANTHER" id="PTHR10250">
    <property type="entry name" value="MICROSOMAL GLUTATHIONE S-TRANSFERASE"/>
    <property type="match status" value="1"/>
</dbReference>
<dbReference type="AlphaFoldDB" id="A0A137PHH0"/>
<organism evidence="6 7">
    <name type="scientific">Conidiobolus coronatus (strain ATCC 28846 / CBS 209.66 / NRRL 28638)</name>
    <name type="common">Delacroixia coronata</name>
    <dbReference type="NCBI Taxonomy" id="796925"/>
    <lineage>
        <taxon>Eukaryota</taxon>
        <taxon>Fungi</taxon>
        <taxon>Fungi incertae sedis</taxon>
        <taxon>Zoopagomycota</taxon>
        <taxon>Entomophthoromycotina</taxon>
        <taxon>Entomophthoromycetes</taxon>
        <taxon>Entomophthorales</taxon>
        <taxon>Ancylistaceae</taxon>
        <taxon>Conidiobolus</taxon>
    </lineage>
</organism>
<keyword evidence="3 5" id="KW-1133">Transmembrane helix</keyword>
<protein>
    <recommendedName>
        <fullName evidence="8">Membrane-associated proteins in eicosanoid and glutathione metabolism</fullName>
    </recommendedName>
</protein>
<feature type="transmembrane region" description="Helical" evidence="5">
    <location>
        <begin position="81"/>
        <end position="107"/>
    </location>
</feature>
<name>A0A137PHH0_CONC2</name>
<evidence type="ECO:0000256" key="4">
    <source>
        <dbReference type="ARBA" id="ARBA00023136"/>
    </source>
</evidence>
<proteinExistence type="predicted"/>
<evidence type="ECO:0000256" key="2">
    <source>
        <dbReference type="ARBA" id="ARBA00022692"/>
    </source>
</evidence>
<dbReference type="PANTHER" id="PTHR10250:SF26">
    <property type="entry name" value="GLUTATHIONE S-TRANSFERASE 3, MITOCHONDRIAL"/>
    <property type="match status" value="1"/>
</dbReference>
<dbReference type="GO" id="GO:0005635">
    <property type="term" value="C:nuclear envelope"/>
    <property type="evidence" value="ECO:0007669"/>
    <property type="project" value="TreeGrafter"/>
</dbReference>
<dbReference type="Pfam" id="PF01124">
    <property type="entry name" value="MAPEG"/>
    <property type="match status" value="1"/>
</dbReference>
<dbReference type="SUPFAM" id="SSF161084">
    <property type="entry name" value="MAPEG domain-like"/>
    <property type="match status" value="1"/>
</dbReference>
<evidence type="ECO:0000256" key="5">
    <source>
        <dbReference type="SAM" id="Phobius"/>
    </source>
</evidence>
<dbReference type="GO" id="GO:0004364">
    <property type="term" value="F:glutathione transferase activity"/>
    <property type="evidence" value="ECO:0007669"/>
    <property type="project" value="TreeGrafter"/>
</dbReference>
<dbReference type="InterPro" id="IPR001129">
    <property type="entry name" value="Membr-assoc_MAPEG"/>
</dbReference>
<feature type="transmembrane region" description="Helical" evidence="5">
    <location>
        <begin position="12"/>
        <end position="31"/>
    </location>
</feature>
<dbReference type="GO" id="GO:0016020">
    <property type="term" value="C:membrane"/>
    <property type="evidence" value="ECO:0007669"/>
    <property type="project" value="UniProtKB-SubCell"/>
</dbReference>
<keyword evidence="2 5" id="KW-0812">Transmembrane</keyword>
<keyword evidence="7" id="KW-1185">Reference proteome</keyword>
<dbReference type="EMBL" id="KQ964423">
    <property type="protein sequence ID" value="KXN74456.1"/>
    <property type="molecule type" value="Genomic_DNA"/>
</dbReference>
<evidence type="ECO:0000256" key="3">
    <source>
        <dbReference type="ARBA" id="ARBA00022989"/>
    </source>
</evidence>
<evidence type="ECO:0000313" key="6">
    <source>
        <dbReference type="EMBL" id="KXN74456.1"/>
    </source>
</evidence>